<feature type="non-terminal residue" evidence="1">
    <location>
        <position position="118"/>
    </location>
</feature>
<dbReference type="Proteomes" id="UP000682733">
    <property type="component" value="Unassembled WGS sequence"/>
</dbReference>
<comment type="caution">
    <text evidence="1">The sequence shown here is derived from an EMBL/GenBank/DDBJ whole genome shotgun (WGS) entry which is preliminary data.</text>
</comment>
<evidence type="ECO:0000313" key="1">
    <source>
        <dbReference type="EMBL" id="CAF1547068.1"/>
    </source>
</evidence>
<sequence>MKNQPNHTFNSRFVDSHCISIHSHPIKNKILRAEKDFEPGDLIFQETAVTAIKLSNNNKNDESIIFSTIIESLPIVPLARNLIYGAVHLASLSSSKLDLIKCQFGNPLDKYLNFTPEG</sequence>
<gene>
    <name evidence="1" type="ORF">OVA965_LOCUS39079</name>
    <name evidence="2" type="ORF">TMI583_LOCUS40343</name>
</gene>
<dbReference type="EMBL" id="CAJNOK010039779">
    <property type="protein sequence ID" value="CAF1547068.1"/>
    <property type="molecule type" value="Genomic_DNA"/>
</dbReference>
<protein>
    <submittedName>
        <fullName evidence="1">Uncharacterized protein</fullName>
    </submittedName>
</protein>
<accession>A0A8S2FT04</accession>
<proteinExistence type="predicted"/>
<dbReference type="EMBL" id="CAJOBA010062202">
    <property type="protein sequence ID" value="CAF4336397.1"/>
    <property type="molecule type" value="Genomic_DNA"/>
</dbReference>
<evidence type="ECO:0000313" key="2">
    <source>
        <dbReference type="EMBL" id="CAF4336397.1"/>
    </source>
</evidence>
<organism evidence="1 3">
    <name type="scientific">Didymodactylos carnosus</name>
    <dbReference type="NCBI Taxonomy" id="1234261"/>
    <lineage>
        <taxon>Eukaryota</taxon>
        <taxon>Metazoa</taxon>
        <taxon>Spiralia</taxon>
        <taxon>Gnathifera</taxon>
        <taxon>Rotifera</taxon>
        <taxon>Eurotatoria</taxon>
        <taxon>Bdelloidea</taxon>
        <taxon>Philodinida</taxon>
        <taxon>Philodinidae</taxon>
        <taxon>Didymodactylos</taxon>
    </lineage>
</organism>
<evidence type="ECO:0000313" key="3">
    <source>
        <dbReference type="Proteomes" id="UP000677228"/>
    </source>
</evidence>
<dbReference type="Proteomes" id="UP000677228">
    <property type="component" value="Unassembled WGS sequence"/>
</dbReference>
<dbReference type="AlphaFoldDB" id="A0A8S2FT04"/>
<reference evidence="1" key="1">
    <citation type="submission" date="2021-02" db="EMBL/GenBank/DDBJ databases">
        <authorList>
            <person name="Nowell W R."/>
        </authorList>
    </citation>
    <scope>NUCLEOTIDE SEQUENCE</scope>
</reference>
<name>A0A8S2FT04_9BILA</name>